<dbReference type="InterPro" id="IPR050743">
    <property type="entry name" value="2-oxoacid_DH_E2_comp"/>
</dbReference>
<reference evidence="8 9" key="1">
    <citation type="journal article" date="2016" name="Genome Biol. Evol.">
        <title>Comparative Genomic Analyses of the Moraxella catarrhalis Serosensitive and Seroresistant Lineages Demonstrate Their Independent Evolution.</title>
        <authorList>
            <person name="Earl J.P."/>
            <person name="de Vries S.P."/>
            <person name="Ahmed A."/>
            <person name="Powell E."/>
            <person name="Schultz M.P."/>
            <person name="Hermans P.W."/>
            <person name="Hill D.J."/>
            <person name="Zhou Z."/>
            <person name="Constantinidou C.I."/>
            <person name="Hu F.Z."/>
            <person name="Bootsma H.J."/>
            <person name="Ehrlich G.D."/>
        </authorList>
    </citation>
    <scope>NUCLEOTIDE SEQUENCE [LARGE SCALE GENOMIC DNA]</scope>
    <source>
        <strain evidence="8 9">Z7542</strain>
    </source>
</reference>
<feature type="domain" description="Lipoyl-binding" evidence="7">
    <location>
        <begin position="1"/>
        <end position="76"/>
    </location>
</feature>
<evidence type="ECO:0000259" key="7">
    <source>
        <dbReference type="PROSITE" id="PS50968"/>
    </source>
</evidence>
<proteinExistence type="predicted"/>
<dbReference type="Proteomes" id="UP000078228">
    <property type="component" value="Unassembled WGS sequence"/>
</dbReference>
<dbReference type="CDD" id="cd06849">
    <property type="entry name" value="lipoyl_domain"/>
    <property type="match status" value="1"/>
</dbReference>
<comment type="caution">
    <text evidence="8">The sequence shown here is derived from an EMBL/GenBank/DDBJ whole genome shotgun (WGS) entry which is preliminary data.</text>
</comment>
<dbReference type="GO" id="GO:0005737">
    <property type="term" value="C:cytoplasm"/>
    <property type="evidence" value="ECO:0007669"/>
    <property type="project" value="TreeGrafter"/>
</dbReference>
<evidence type="ECO:0000313" key="8">
    <source>
        <dbReference type="EMBL" id="OAU97701.1"/>
    </source>
</evidence>
<comment type="subunit">
    <text evidence="2">Forms a 24-polypeptide structural core with octahedral symmetry.</text>
</comment>
<keyword evidence="5" id="KW-0012">Acyltransferase</keyword>
<dbReference type="InterPro" id="IPR011053">
    <property type="entry name" value="Single_hybrid_motif"/>
</dbReference>
<keyword evidence="9" id="KW-1185">Reference proteome</keyword>
<dbReference type="AlphaFoldDB" id="A0A198UMW8"/>
<dbReference type="GO" id="GO:0016407">
    <property type="term" value="F:acetyltransferase activity"/>
    <property type="evidence" value="ECO:0007669"/>
    <property type="project" value="TreeGrafter"/>
</dbReference>
<evidence type="ECO:0000256" key="3">
    <source>
        <dbReference type="ARBA" id="ARBA00022679"/>
    </source>
</evidence>
<evidence type="ECO:0000256" key="4">
    <source>
        <dbReference type="ARBA" id="ARBA00022823"/>
    </source>
</evidence>
<comment type="cofactor">
    <cofactor evidence="1">
        <name>(R)-lipoate</name>
        <dbReference type="ChEBI" id="CHEBI:83088"/>
    </cofactor>
</comment>
<organism evidence="8 9">
    <name type="scientific">Moraxella catarrhalis</name>
    <name type="common">Branhamella catarrhalis</name>
    <dbReference type="NCBI Taxonomy" id="480"/>
    <lineage>
        <taxon>Bacteria</taxon>
        <taxon>Pseudomonadati</taxon>
        <taxon>Pseudomonadota</taxon>
        <taxon>Gammaproteobacteria</taxon>
        <taxon>Moraxellales</taxon>
        <taxon>Moraxellaceae</taxon>
        <taxon>Moraxella</taxon>
    </lineage>
</organism>
<evidence type="ECO:0000256" key="6">
    <source>
        <dbReference type="SAM" id="MobiDB-lite"/>
    </source>
</evidence>
<dbReference type="PROSITE" id="PS50968">
    <property type="entry name" value="BIOTINYL_LIPOYL"/>
    <property type="match status" value="1"/>
</dbReference>
<dbReference type="Gene3D" id="2.40.50.100">
    <property type="match status" value="1"/>
</dbReference>
<dbReference type="PANTHER" id="PTHR43178">
    <property type="entry name" value="DIHYDROLIPOAMIDE ACETYLTRANSFERASE COMPONENT OF PYRUVATE DEHYDROGENASE COMPLEX"/>
    <property type="match status" value="1"/>
</dbReference>
<dbReference type="PATRIC" id="fig|480.238.peg.806"/>
<sequence length="119" mass="12355">MAEIKAPVFPESVQDGTIVEWHVAEGEAVSRDQLLAEVETDKVVLEIVAPDDGVITSIVKNVDDTVLSAEVVAIFEAGASASAGEAPSKDGELSKDEADKGTTIDPASVAAPVQPITHF</sequence>
<evidence type="ECO:0000313" key="9">
    <source>
        <dbReference type="Proteomes" id="UP000078228"/>
    </source>
</evidence>
<feature type="region of interest" description="Disordered" evidence="6">
    <location>
        <begin position="81"/>
        <end position="119"/>
    </location>
</feature>
<accession>A0A198UMW8</accession>
<evidence type="ECO:0000256" key="2">
    <source>
        <dbReference type="ARBA" id="ARBA00011484"/>
    </source>
</evidence>
<dbReference type="SUPFAM" id="SSF51230">
    <property type="entry name" value="Single hybrid motif"/>
    <property type="match status" value="1"/>
</dbReference>
<feature type="compositionally biased region" description="Basic and acidic residues" evidence="6">
    <location>
        <begin position="87"/>
        <end position="102"/>
    </location>
</feature>
<name>A0A198UMW8_MORCA</name>
<dbReference type="InterPro" id="IPR003016">
    <property type="entry name" value="2-oxoA_DH_lipoyl-BS"/>
</dbReference>
<evidence type="ECO:0000256" key="1">
    <source>
        <dbReference type="ARBA" id="ARBA00001938"/>
    </source>
</evidence>
<keyword evidence="4" id="KW-0450">Lipoyl</keyword>
<keyword evidence="3" id="KW-0808">Transferase</keyword>
<dbReference type="Pfam" id="PF00364">
    <property type="entry name" value="Biotin_lipoyl"/>
    <property type="match status" value="1"/>
</dbReference>
<dbReference type="InterPro" id="IPR000089">
    <property type="entry name" value="Biotin_lipoyl"/>
</dbReference>
<dbReference type="PROSITE" id="PS00189">
    <property type="entry name" value="LIPOYL"/>
    <property type="match status" value="1"/>
</dbReference>
<protein>
    <recommendedName>
        <fullName evidence="7">Lipoyl-binding domain-containing protein</fullName>
    </recommendedName>
</protein>
<gene>
    <name evidence="8" type="ORF">AO384_0387</name>
</gene>
<evidence type="ECO:0000256" key="5">
    <source>
        <dbReference type="ARBA" id="ARBA00023315"/>
    </source>
</evidence>
<dbReference type="GO" id="GO:0031405">
    <property type="term" value="F:lipoic acid binding"/>
    <property type="evidence" value="ECO:0007669"/>
    <property type="project" value="TreeGrafter"/>
</dbReference>
<dbReference type="EMBL" id="LXHC01000005">
    <property type="protein sequence ID" value="OAU97701.1"/>
    <property type="molecule type" value="Genomic_DNA"/>
</dbReference>
<dbReference type="PANTHER" id="PTHR43178:SF5">
    <property type="entry name" value="LIPOAMIDE ACYLTRANSFERASE COMPONENT OF BRANCHED-CHAIN ALPHA-KETO ACID DEHYDROGENASE COMPLEX, MITOCHONDRIAL"/>
    <property type="match status" value="1"/>
</dbReference>